<reference evidence="2" key="1">
    <citation type="journal article" date="2020" name="Stud. Mycol.">
        <title>101 Dothideomycetes genomes: a test case for predicting lifestyles and emergence of pathogens.</title>
        <authorList>
            <person name="Haridas S."/>
            <person name="Albert R."/>
            <person name="Binder M."/>
            <person name="Bloem J."/>
            <person name="Labutti K."/>
            <person name="Salamov A."/>
            <person name="Andreopoulos B."/>
            <person name="Baker S."/>
            <person name="Barry K."/>
            <person name="Bills G."/>
            <person name="Bluhm B."/>
            <person name="Cannon C."/>
            <person name="Castanera R."/>
            <person name="Culley D."/>
            <person name="Daum C."/>
            <person name="Ezra D."/>
            <person name="Gonzalez J."/>
            <person name="Henrissat B."/>
            <person name="Kuo A."/>
            <person name="Liang C."/>
            <person name="Lipzen A."/>
            <person name="Lutzoni F."/>
            <person name="Magnuson J."/>
            <person name="Mondo S."/>
            <person name="Nolan M."/>
            <person name="Ohm R."/>
            <person name="Pangilinan J."/>
            <person name="Park H.-J."/>
            <person name="Ramirez L."/>
            <person name="Alfaro M."/>
            <person name="Sun H."/>
            <person name="Tritt A."/>
            <person name="Yoshinaga Y."/>
            <person name="Zwiers L.-H."/>
            <person name="Turgeon B."/>
            <person name="Goodwin S."/>
            <person name="Spatafora J."/>
            <person name="Crous P."/>
            <person name="Grigoriev I."/>
        </authorList>
    </citation>
    <scope>NUCLEOTIDE SEQUENCE</scope>
    <source>
        <strain evidence="2">CBS 125425</strain>
    </source>
</reference>
<accession>A0A9P4QSP4</accession>
<protein>
    <submittedName>
        <fullName evidence="2">Uncharacterized protein</fullName>
    </submittedName>
</protein>
<evidence type="ECO:0000313" key="2">
    <source>
        <dbReference type="EMBL" id="KAF2733128.1"/>
    </source>
</evidence>
<sequence length="191" mass="21000">MLSKPAHTHKRIPMTPLPRTSPHCTSPRHHPLPEGLLDHPLRIHHAFPREKAPGNVHDRCAVVSYRYVTVRGPARYISPARGHPDGLPTSHCLITSTPEPKTRSTVKKHLTRPINCEYVSLVRLSAFLFPVRRLRDCANGEGGGLVTAPRARALAIAHRVDVGLAATKPCRTADSDGMSNPRRRVADGVRG</sequence>
<gene>
    <name evidence="2" type="ORF">EJ04DRAFT_296027</name>
</gene>
<evidence type="ECO:0000313" key="3">
    <source>
        <dbReference type="Proteomes" id="UP000799444"/>
    </source>
</evidence>
<organism evidence="2 3">
    <name type="scientific">Polyplosphaeria fusca</name>
    <dbReference type="NCBI Taxonomy" id="682080"/>
    <lineage>
        <taxon>Eukaryota</taxon>
        <taxon>Fungi</taxon>
        <taxon>Dikarya</taxon>
        <taxon>Ascomycota</taxon>
        <taxon>Pezizomycotina</taxon>
        <taxon>Dothideomycetes</taxon>
        <taxon>Pleosporomycetidae</taxon>
        <taxon>Pleosporales</taxon>
        <taxon>Tetraplosphaeriaceae</taxon>
        <taxon>Polyplosphaeria</taxon>
    </lineage>
</organism>
<keyword evidence="3" id="KW-1185">Reference proteome</keyword>
<feature type="region of interest" description="Disordered" evidence="1">
    <location>
        <begin position="1"/>
        <end position="35"/>
    </location>
</feature>
<feature type="compositionally biased region" description="Basic residues" evidence="1">
    <location>
        <begin position="1"/>
        <end position="12"/>
    </location>
</feature>
<name>A0A9P4QSP4_9PLEO</name>
<evidence type="ECO:0000256" key="1">
    <source>
        <dbReference type="SAM" id="MobiDB-lite"/>
    </source>
</evidence>
<comment type="caution">
    <text evidence="2">The sequence shown here is derived from an EMBL/GenBank/DDBJ whole genome shotgun (WGS) entry which is preliminary data.</text>
</comment>
<dbReference type="EMBL" id="ML996166">
    <property type="protein sequence ID" value="KAF2733128.1"/>
    <property type="molecule type" value="Genomic_DNA"/>
</dbReference>
<feature type="region of interest" description="Disordered" evidence="1">
    <location>
        <begin position="169"/>
        <end position="191"/>
    </location>
</feature>
<proteinExistence type="predicted"/>
<dbReference type="Proteomes" id="UP000799444">
    <property type="component" value="Unassembled WGS sequence"/>
</dbReference>
<dbReference type="AlphaFoldDB" id="A0A9P4QSP4"/>